<dbReference type="AlphaFoldDB" id="A0A4C1T4Z0"/>
<proteinExistence type="predicted"/>
<organism evidence="1 2">
    <name type="scientific">Eumeta variegata</name>
    <name type="common">Bagworm moth</name>
    <name type="synonym">Eumeta japonica</name>
    <dbReference type="NCBI Taxonomy" id="151549"/>
    <lineage>
        <taxon>Eukaryota</taxon>
        <taxon>Metazoa</taxon>
        <taxon>Ecdysozoa</taxon>
        <taxon>Arthropoda</taxon>
        <taxon>Hexapoda</taxon>
        <taxon>Insecta</taxon>
        <taxon>Pterygota</taxon>
        <taxon>Neoptera</taxon>
        <taxon>Endopterygota</taxon>
        <taxon>Lepidoptera</taxon>
        <taxon>Glossata</taxon>
        <taxon>Ditrysia</taxon>
        <taxon>Tineoidea</taxon>
        <taxon>Psychidae</taxon>
        <taxon>Oiketicinae</taxon>
        <taxon>Eumeta</taxon>
    </lineage>
</organism>
<accession>A0A4C1T4Z0</accession>
<dbReference type="EMBL" id="BGZK01000034">
    <property type="protein sequence ID" value="GBP09245.1"/>
    <property type="molecule type" value="Genomic_DNA"/>
</dbReference>
<keyword evidence="2" id="KW-1185">Reference proteome</keyword>
<gene>
    <name evidence="1" type="ORF">EVAR_4098_1</name>
</gene>
<comment type="caution">
    <text evidence="1">The sequence shown here is derived from an EMBL/GenBank/DDBJ whole genome shotgun (WGS) entry which is preliminary data.</text>
</comment>
<name>A0A4C1T4Z0_EUMVA</name>
<evidence type="ECO:0000313" key="1">
    <source>
        <dbReference type="EMBL" id="GBP09245.1"/>
    </source>
</evidence>
<evidence type="ECO:0000313" key="2">
    <source>
        <dbReference type="Proteomes" id="UP000299102"/>
    </source>
</evidence>
<protein>
    <submittedName>
        <fullName evidence="1">Uncharacterized protein</fullName>
    </submittedName>
</protein>
<reference evidence="1 2" key="1">
    <citation type="journal article" date="2019" name="Commun. Biol.">
        <title>The bagworm genome reveals a unique fibroin gene that provides high tensile strength.</title>
        <authorList>
            <person name="Kono N."/>
            <person name="Nakamura H."/>
            <person name="Ohtoshi R."/>
            <person name="Tomita M."/>
            <person name="Numata K."/>
            <person name="Arakawa K."/>
        </authorList>
    </citation>
    <scope>NUCLEOTIDE SEQUENCE [LARGE SCALE GENOMIC DNA]</scope>
</reference>
<dbReference type="Proteomes" id="UP000299102">
    <property type="component" value="Unassembled WGS sequence"/>
</dbReference>
<sequence length="122" mass="13461">MSKYPAITRPGYRARRPPAPGLAGYILISSGSLDCYSWCAYVALPVFNQLNNVGHLPTKIIMVSSVRRGTLTARLSHFSTVLTTMTYSKKELLLAYKVTLTLIEATPGNARSPRVCKRTMNP</sequence>